<protein>
    <recommendedName>
        <fullName evidence="3">Molybdopterin synthase sulfur carrier subunit</fullName>
    </recommendedName>
</protein>
<dbReference type="Pfam" id="PF02597">
    <property type="entry name" value="ThiS"/>
    <property type="match status" value="1"/>
</dbReference>
<dbReference type="InterPro" id="IPR016155">
    <property type="entry name" value="Mopterin_synth/thiamin_S_b"/>
</dbReference>
<gene>
    <name evidence="1" type="ORF">MAMT_00965</name>
</gene>
<dbReference type="Proteomes" id="UP000334923">
    <property type="component" value="Unassembled WGS sequence"/>
</dbReference>
<evidence type="ECO:0000313" key="2">
    <source>
        <dbReference type="Proteomes" id="UP000334923"/>
    </source>
</evidence>
<dbReference type="EMBL" id="CABFVA020000040">
    <property type="protein sequence ID" value="VVM06079.1"/>
    <property type="molecule type" value="Genomic_DNA"/>
</dbReference>
<dbReference type="InterPro" id="IPR012675">
    <property type="entry name" value="Beta-grasp_dom_sf"/>
</dbReference>
<evidence type="ECO:0008006" key="3">
    <source>
        <dbReference type="Google" id="ProtNLM"/>
    </source>
</evidence>
<name>A0A5E6MAT0_9BACT</name>
<dbReference type="Gene3D" id="3.10.20.30">
    <property type="match status" value="1"/>
</dbReference>
<keyword evidence="2" id="KW-1185">Reference proteome</keyword>
<accession>A0A5E6MAT0</accession>
<proteinExistence type="predicted"/>
<organism evidence="1 2">
    <name type="scientific">Methylacidimicrobium tartarophylax</name>
    <dbReference type="NCBI Taxonomy" id="1041768"/>
    <lineage>
        <taxon>Bacteria</taxon>
        <taxon>Pseudomonadati</taxon>
        <taxon>Verrucomicrobiota</taxon>
        <taxon>Methylacidimicrobium</taxon>
    </lineage>
</organism>
<dbReference type="AlphaFoldDB" id="A0A5E6MAT0"/>
<dbReference type="RefSeq" id="WP_142659867.1">
    <property type="nucleotide sequence ID" value="NZ_CABFVA020000040.1"/>
</dbReference>
<dbReference type="InterPro" id="IPR003749">
    <property type="entry name" value="ThiS/MoaD-like"/>
</dbReference>
<reference evidence="1 2" key="1">
    <citation type="submission" date="2019-09" db="EMBL/GenBank/DDBJ databases">
        <authorList>
            <person name="Cremers G."/>
        </authorList>
    </citation>
    <scope>NUCLEOTIDE SEQUENCE [LARGE SCALE GENOMIC DNA]</scope>
    <source>
        <strain evidence="1">4A</strain>
    </source>
</reference>
<evidence type="ECO:0000313" key="1">
    <source>
        <dbReference type="EMBL" id="VVM06079.1"/>
    </source>
</evidence>
<sequence>MSSGERTIRLLLFAQARELLGFRERLVLVRPEETPREILERLSPGFFEKLFGVRVSLDLEYCSWDNPVGEADEMAVLPPVSGG</sequence>
<dbReference type="OrthoDB" id="196296at2"/>
<dbReference type="CDD" id="cd00754">
    <property type="entry name" value="Ubl_MoaD"/>
    <property type="match status" value="1"/>
</dbReference>
<dbReference type="SUPFAM" id="SSF54285">
    <property type="entry name" value="MoaD/ThiS"/>
    <property type="match status" value="1"/>
</dbReference>